<gene>
    <name evidence="2" type="ORF">DdX_22275</name>
</gene>
<organism evidence="2 3">
    <name type="scientific">Ditylenchus destructor</name>
    <dbReference type="NCBI Taxonomy" id="166010"/>
    <lineage>
        <taxon>Eukaryota</taxon>
        <taxon>Metazoa</taxon>
        <taxon>Ecdysozoa</taxon>
        <taxon>Nematoda</taxon>
        <taxon>Chromadorea</taxon>
        <taxon>Rhabditida</taxon>
        <taxon>Tylenchina</taxon>
        <taxon>Tylenchomorpha</taxon>
        <taxon>Sphaerularioidea</taxon>
        <taxon>Anguinidae</taxon>
        <taxon>Anguininae</taxon>
        <taxon>Ditylenchus</taxon>
    </lineage>
</organism>
<evidence type="ECO:0000256" key="1">
    <source>
        <dbReference type="SAM" id="MobiDB-lite"/>
    </source>
</evidence>
<feature type="compositionally biased region" description="Basic residues" evidence="1">
    <location>
        <begin position="336"/>
        <end position="347"/>
    </location>
</feature>
<feature type="compositionally biased region" description="Basic and acidic residues" evidence="1">
    <location>
        <begin position="325"/>
        <end position="335"/>
    </location>
</feature>
<dbReference type="AlphaFoldDB" id="A0AAD4QUK6"/>
<dbReference type="InterPro" id="IPR036691">
    <property type="entry name" value="Endo/exonu/phosph_ase_sf"/>
</dbReference>
<keyword evidence="3" id="KW-1185">Reference proteome</keyword>
<evidence type="ECO:0000313" key="3">
    <source>
        <dbReference type="Proteomes" id="UP001201812"/>
    </source>
</evidence>
<accession>A0AAD4QUK6</accession>
<evidence type="ECO:0008006" key="4">
    <source>
        <dbReference type="Google" id="ProtNLM"/>
    </source>
</evidence>
<dbReference type="SUPFAM" id="SSF56219">
    <property type="entry name" value="DNase I-like"/>
    <property type="match status" value="1"/>
</dbReference>
<comment type="caution">
    <text evidence="2">The sequence shown here is derived from an EMBL/GenBank/DDBJ whole genome shotgun (WGS) entry which is preliminary data.</text>
</comment>
<sequence>MRRWSRPSNRTGDYSKNGRTGATRPKLRLITLNLGNAGLGVERQNQARTNEIMTAMEKVKFDIIGLSETHTQKAMKSEKWTDGQLAGTEIHTSKQDGKIGGVGFIVHKEMTKFVQELDVRSDHKAIRATLNMDKGKVRKTRPQKEILEPILKESIKAAEWKTSERRITRRYEEFLSTLKKCLINAEKEKVKNHCPRITDDTAKMLKALAEEKRKGTNPQECKRLSKSVRKKLESDYEEYKTMKLLETAKQRKSLKQCARKAAQTRNMTYGLRNKEGTLKTNRSEIEEICQNFYTDLFASKTKVERIRKAAKTEETIPRLEATNHRNSRKRMDGNRARQRKMEKHRKWATSASETRYPSKWMIDHGEQVTNWILNEDQKAVLEPFLAMQEILSKNAHVPCKHRSSQLKD</sequence>
<dbReference type="Proteomes" id="UP001201812">
    <property type="component" value="Unassembled WGS sequence"/>
</dbReference>
<feature type="region of interest" description="Disordered" evidence="1">
    <location>
        <begin position="1"/>
        <end position="22"/>
    </location>
</feature>
<name>A0AAD4QUK6_9BILA</name>
<feature type="region of interest" description="Disordered" evidence="1">
    <location>
        <begin position="325"/>
        <end position="350"/>
    </location>
</feature>
<protein>
    <recommendedName>
        <fullName evidence="4">Endonuclease/exonuclease/phosphatase domain-containing protein</fullName>
    </recommendedName>
</protein>
<proteinExistence type="predicted"/>
<dbReference type="Gene3D" id="3.60.10.10">
    <property type="entry name" value="Endonuclease/exonuclease/phosphatase"/>
    <property type="match status" value="1"/>
</dbReference>
<feature type="compositionally biased region" description="Polar residues" evidence="1">
    <location>
        <begin position="1"/>
        <end position="20"/>
    </location>
</feature>
<reference evidence="2" key="1">
    <citation type="submission" date="2022-01" db="EMBL/GenBank/DDBJ databases">
        <title>Genome Sequence Resource for Two Populations of Ditylenchus destructor, the Migratory Endoparasitic Phytonematode.</title>
        <authorList>
            <person name="Zhang H."/>
            <person name="Lin R."/>
            <person name="Xie B."/>
        </authorList>
    </citation>
    <scope>NUCLEOTIDE SEQUENCE</scope>
    <source>
        <strain evidence="2">BazhouSP</strain>
    </source>
</reference>
<dbReference type="EMBL" id="JAKKPZ010001075">
    <property type="protein sequence ID" value="KAI1690826.1"/>
    <property type="molecule type" value="Genomic_DNA"/>
</dbReference>
<evidence type="ECO:0000313" key="2">
    <source>
        <dbReference type="EMBL" id="KAI1690826.1"/>
    </source>
</evidence>